<dbReference type="OrthoDB" id="1953540at2"/>
<dbReference type="Gene3D" id="3.40.50.1820">
    <property type="entry name" value="alpha/beta hydrolase"/>
    <property type="match status" value="1"/>
</dbReference>
<accession>A0A1G5IN71</accession>
<evidence type="ECO:0000313" key="2">
    <source>
        <dbReference type="Proteomes" id="UP000198636"/>
    </source>
</evidence>
<dbReference type="RefSeq" id="WP_091543784.1">
    <property type="nucleotide sequence ID" value="NZ_FMUS01000015.1"/>
</dbReference>
<proteinExistence type="predicted"/>
<gene>
    <name evidence="1" type="ORF">SAMN03080606_02456</name>
</gene>
<organism evidence="1 2">
    <name type="scientific">Alkaliphilus peptidifermentans DSM 18978</name>
    <dbReference type="NCBI Taxonomy" id="1120976"/>
    <lineage>
        <taxon>Bacteria</taxon>
        <taxon>Bacillati</taxon>
        <taxon>Bacillota</taxon>
        <taxon>Clostridia</taxon>
        <taxon>Peptostreptococcales</taxon>
        <taxon>Natronincolaceae</taxon>
        <taxon>Alkaliphilus</taxon>
    </lineage>
</organism>
<dbReference type="AlphaFoldDB" id="A0A1G5IN71"/>
<dbReference type="EMBL" id="FMUS01000015">
    <property type="protein sequence ID" value="SCY77190.1"/>
    <property type="molecule type" value="Genomic_DNA"/>
</dbReference>
<dbReference type="STRING" id="1120976.SAMN03080606_02456"/>
<name>A0A1G5IN71_9FIRM</name>
<dbReference type="InterPro" id="IPR029058">
    <property type="entry name" value="AB_hydrolase_fold"/>
</dbReference>
<evidence type="ECO:0000313" key="1">
    <source>
        <dbReference type="EMBL" id="SCY77190.1"/>
    </source>
</evidence>
<dbReference type="SUPFAM" id="SSF53474">
    <property type="entry name" value="alpha/beta-Hydrolases"/>
    <property type="match status" value="1"/>
</dbReference>
<reference evidence="1 2" key="1">
    <citation type="submission" date="2016-10" db="EMBL/GenBank/DDBJ databases">
        <authorList>
            <person name="de Groot N.N."/>
        </authorList>
    </citation>
    <scope>NUCLEOTIDE SEQUENCE [LARGE SCALE GENOMIC DNA]</scope>
    <source>
        <strain evidence="1 2">DSM 18978</strain>
    </source>
</reference>
<keyword evidence="2" id="KW-1185">Reference proteome</keyword>
<protein>
    <submittedName>
        <fullName evidence="1">Pimeloyl-ACP methyl ester carboxylesterase</fullName>
    </submittedName>
</protein>
<dbReference type="Proteomes" id="UP000198636">
    <property type="component" value="Unassembled WGS sequence"/>
</dbReference>
<sequence>MKIFEKWVGQKENIYLKCLVHDKNAPNVIFLMTPIGSIENEIAVKNYRPLFDKGFNVFAIDLPSIGNSVDDKFSYDKIKMAINDTIEYILENFSDSIHLYGGTGTGGIVAQAIASDKDFPCFKTFSQFGVANHNDLSVIGNSAVLKFLYPLVKMTATFFPKRRIKFKVPKYNGFNAEKENIWYQNMMKKHPGIFDLPLDVVYTLLWLLISKDSPIKAVPQIPTLVMAAKHDRYFTYEYVIKYYEKLGSNKRLHWIDDSHCVFAWGAQQLADEVNSWIHSRNVSI</sequence>